<comment type="caution">
    <text evidence="1">The sequence shown here is derived from an EMBL/GenBank/DDBJ whole genome shotgun (WGS) entry which is preliminary data.</text>
</comment>
<keyword evidence="2" id="KW-1185">Reference proteome</keyword>
<dbReference type="AlphaFoldDB" id="A0ABD1YK72"/>
<evidence type="ECO:0008006" key="3">
    <source>
        <dbReference type="Google" id="ProtNLM"/>
    </source>
</evidence>
<evidence type="ECO:0000313" key="1">
    <source>
        <dbReference type="EMBL" id="KAL2631085.1"/>
    </source>
</evidence>
<proteinExistence type="predicted"/>
<protein>
    <recommendedName>
        <fullName evidence="3">CCHC-type domain-containing protein</fullName>
    </recommendedName>
</protein>
<organism evidence="1 2">
    <name type="scientific">Riccia fluitans</name>
    <dbReference type="NCBI Taxonomy" id="41844"/>
    <lineage>
        <taxon>Eukaryota</taxon>
        <taxon>Viridiplantae</taxon>
        <taxon>Streptophyta</taxon>
        <taxon>Embryophyta</taxon>
        <taxon>Marchantiophyta</taxon>
        <taxon>Marchantiopsida</taxon>
        <taxon>Marchantiidae</taxon>
        <taxon>Marchantiales</taxon>
        <taxon>Ricciaceae</taxon>
        <taxon>Riccia</taxon>
    </lineage>
</organism>
<sequence>MEIQKGWGVRLININKGLDVLVRIDEERRELRVDFEERVLEKKGESTRRRSGETICHFCGRLGHKSGSYPTRWRAEGRRSTDLRLRVGPSSPLLEEDFVSHAVLEDCRRSTSVKRSLRCWLR</sequence>
<evidence type="ECO:0000313" key="2">
    <source>
        <dbReference type="Proteomes" id="UP001605036"/>
    </source>
</evidence>
<gene>
    <name evidence="1" type="ORF">R1flu_015771</name>
</gene>
<dbReference type="Proteomes" id="UP001605036">
    <property type="component" value="Unassembled WGS sequence"/>
</dbReference>
<name>A0ABD1YK72_9MARC</name>
<accession>A0ABD1YK72</accession>
<dbReference type="EMBL" id="JBHFFA010000004">
    <property type="protein sequence ID" value="KAL2631085.1"/>
    <property type="molecule type" value="Genomic_DNA"/>
</dbReference>
<reference evidence="1 2" key="1">
    <citation type="submission" date="2024-09" db="EMBL/GenBank/DDBJ databases">
        <title>Chromosome-scale assembly of Riccia fluitans.</title>
        <authorList>
            <person name="Paukszto L."/>
            <person name="Sawicki J."/>
            <person name="Karawczyk K."/>
            <person name="Piernik-Szablinska J."/>
            <person name="Szczecinska M."/>
            <person name="Mazdziarz M."/>
        </authorList>
    </citation>
    <scope>NUCLEOTIDE SEQUENCE [LARGE SCALE GENOMIC DNA]</scope>
    <source>
        <strain evidence="1">Rf_01</strain>
        <tissue evidence="1">Aerial parts of the thallus</tissue>
    </source>
</reference>